<dbReference type="RefSeq" id="XP_007387970.1">
    <property type="nucleotide sequence ID" value="XM_007387908.1"/>
</dbReference>
<dbReference type="AlphaFoldDB" id="R7S584"/>
<feature type="compositionally biased region" description="Polar residues" evidence="1">
    <location>
        <begin position="170"/>
        <end position="179"/>
    </location>
</feature>
<dbReference type="EMBL" id="JH687552">
    <property type="protein sequence ID" value="EIN05047.1"/>
    <property type="molecule type" value="Genomic_DNA"/>
</dbReference>
<feature type="region of interest" description="Disordered" evidence="1">
    <location>
        <begin position="1"/>
        <end position="65"/>
    </location>
</feature>
<dbReference type="HOGENOM" id="CLU_410006_0_0_1"/>
<feature type="compositionally biased region" description="Polar residues" evidence="1">
    <location>
        <begin position="7"/>
        <end position="27"/>
    </location>
</feature>
<feature type="region of interest" description="Disordered" evidence="1">
    <location>
        <begin position="101"/>
        <end position="273"/>
    </location>
</feature>
<evidence type="ECO:0000313" key="2">
    <source>
        <dbReference type="EMBL" id="EIN05047.1"/>
    </source>
</evidence>
<evidence type="ECO:0000313" key="3">
    <source>
        <dbReference type="Proteomes" id="UP000054196"/>
    </source>
</evidence>
<feature type="compositionally biased region" description="Low complexity" evidence="1">
    <location>
        <begin position="39"/>
        <end position="48"/>
    </location>
</feature>
<proteinExistence type="predicted"/>
<dbReference type="KEGG" id="psq:PUNSTDRAFT_47263"/>
<name>R7S584_PUNST</name>
<dbReference type="GeneID" id="18882867"/>
<organism evidence="2 3">
    <name type="scientific">Punctularia strigosozonata (strain HHB-11173)</name>
    <name type="common">White-rot fungus</name>
    <dbReference type="NCBI Taxonomy" id="741275"/>
    <lineage>
        <taxon>Eukaryota</taxon>
        <taxon>Fungi</taxon>
        <taxon>Dikarya</taxon>
        <taxon>Basidiomycota</taxon>
        <taxon>Agaricomycotina</taxon>
        <taxon>Agaricomycetes</taxon>
        <taxon>Corticiales</taxon>
        <taxon>Punctulariaceae</taxon>
        <taxon>Punctularia</taxon>
    </lineage>
</organism>
<gene>
    <name evidence="2" type="ORF">PUNSTDRAFT_47263</name>
</gene>
<evidence type="ECO:0000256" key="1">
    <source>
        <dbReference type="SAM" id="MobiDB-lite"/>
    </source>
</evidence>
<accession>R7S584</accession>
<protein>
    <submittedName>
        <fullName evidence="2">Uncharacterized protein</fullName>
    </submittedName>
</protein>
<dbReference type="Proteomes" id="UP000054196">
    <property type="component" value="Unassembled WGS sequence"/>
</dbReference>
<keyword evidence="3" id="KW-1185">Reference proteome</keyword>
<reference evidence="3" key="1">
    <citation type="journal article" date="2012" name="Science">
        <title>The Paleozoic origin of enzymatic lignin decomposition reconstructed from 31 fungal genomes.</title>
        <authorList>
            <person name="Floudas D."/>
            <person name="Binder M."/>
            <person name="Riley R."/>
            <person name="Barry K."/>
            <person name="Blanchette R.A."/>
            <person name="Henrissat B."/>
            <person name="Martinez A.T."/>
            <person name="Otillar R."/>
            <person name="Spatafora J.W."/>
            <person name="Yadav J.S."/>
            <person name="Aerts A."/>
            <person name="Benoit I."/>
            <person name="Boyd A."/>
            <person name="Carlson A."/>
            <person name="Copeland A."/>
            <person name="Coutinho P.M."/>
            <person name="de Vries R.P."/>
            <person name="Ferreira P."/>
            <person name="Findley K."/>
            <person name="Foster B."/>
            <person name="Gaskell J."/>
            <person name="Glotzer D."/>
            <person name="Gorecki P."/>
            <person name="Heitman J."/>
            <person name="Hesse C."/>
            <person name="Hori C."/>
            <person name="Igarashi K."/>
            <person name="Jurgens J.A."/>
            <person name="Kallen N."/>
            <person name="Kersten P."/>
            <person name="Kohler A."/>
            <person name="Kuees U."/>
            <person name="Kumar T.K.A."/>
            <person name="Kuo A."/>
            <person name="LaButti K."/>
            <person name="Larrondo L.F."/>
            <person name="Lindquist E."/>
            <person name="Ling A."/>
            <person name="Lombard V."/>
            <person name="Lucas S."/>
            <person name="Lundell T."/>
            <person name="Martin R."/>
            <person name="McLaughlin D.J."/>
            <person name="Morgenstern I."/>
            <person name="Morin E."/>
            <person name="Murat C."/>
            <person name="Nagy L.G."/>
            <person name="Nolan M."/>
            <person name="Ohm R.A."/>
            <person name="Patyshakuliyeva A."/>
            <person name="Rokas A."/>
            <person name="Ruiz-Duenas F.J."/>
            <person name="Sabat G."/>
            <person name="Salamov A."/>
            <person name="Samejima M."/>
            <person name="Schmutz J."/>
            <person name="Slot J.C."/>
            <person name="St John F."/>
            <person name="Stenlid J."/>
            <person name="Sun H."/>
            <person name="Sun S."/>
            <person name="Syed K."/>
            <person name="Tsang A."/>
            <person name="Wiebenga A."/>
            <person name="Young D."/>
            <person name="Pisabarro A."/>
            <person name="Eastwood D.C."/>
            <person name="Martin F."/>
            <person name="Cullen D."/>
            <person name="Grigoriev I.V."/>
            <person name="Hibbett D.S."/>
        </authorList>
    </citation>
    <scope>NUCLEOTIDE SEQUENCE [LARGE SCALE GENOMIC DNA]</scope>
    <source>
        <strain evidence="3">HHB-11173 SS5</strain>
    </source>
</reference>
<sequence>MTRKNTRNTVLASRQQSARRPEASSSTVKKRRTPPANVSDSSLTPLTSDDGEEGPQRASFNEFPDPSNLCVVPARVFSVGDASRLSTKSLQCPIMLDPSANHASRLSPSGSAASMISPTGTRHPPATRESSDHTMPDGAIKVGPPSKRHIFVPSTRSTHSPPLNRDLATETRNQTSNNVYMDVNGMGSSSQDSLDFKPVKKCPSRKRKSLQSPNYLERKRPRYLPSTTRQSQPGRPANFLVPSRPPAMRVNNLPIDRTLDDSGPQSEEERPLPKRTAVLQGSELFWIEPSMIRSLDRVYDPLIRTLLLPTEAAGDAPSMTTDEMCIESLSEQARFRSRALRRFHPWDGLGYRFCPLGFPCWDLALGTVASEIESNPAVVLRGGHFWAPDPYLLFEEFDTGAATATLNYMRLHPALFNAFKRVSAAKTALDITEDAEASGSTCLSGRLWKHWILGPDISAVLSPDVRQAKLPRKINEVTKILRMRASIGLSNELLFDDAPQRHTHPQAFHPNVLAWWNEPLEPLFIQNPTVMAFILFELCNVHFALEFRSLDAKLTKQNPCDRILFIIPFLGDTLGIPVSAPRAESAWDFSSGLDGFRRLLRMGEVMRDWNWQGAAVLPSDVRASLQDLSKTTSVKPSAIRALEVALCLAYCRAFVKVFDRAPILPRQFPDRDFLRRRGLPLPTAGN</sequence>
<feature type="compositionally biased region" description="Basic residues" evidence="1">
    <location>
        <begin position="199"/>
        <end position="209"/>
    </location>
</feature>
<feature type="compositionally biased region" description="Polar residues" evidence="1">
    <location>
        <begin position="101"/>
        <end position="120"/>
    </location>
</feature>